<organism evidence="2 3">
    <name type="scientific">Saccharothrix syringae</name>
    <name type="common">Nocardiopsis syringae</name>
    <dbReference type="NCBI Taxonomy" id="103733"/>
    <lineage>
        <taxon>Bacteria</taxon>
        <taxon>Bacillati</taxon>
        <taxon>Actinomycetota</taxon>
        <taxon>Actinomycetes</taxon>
        <taxon>Pseudonocardiales</taxon>
        <taxon>Pseudonocardiaceae</taxon>
        <taxon>Saccharothrix</taxon>
    </lineage>
</organism>
<dbReference type="OrthoDB" id="583296at2"/>
<feature type="signal peptide" evidence="1">
    <location>
        <begin position="1"/>
        <end position="29"/>
    </location>
</feature>
<dbReference type="EMBL" id="CP034550">
    <property type="protein sequence ID" value="QFZ21023.1"/>
    <property type="molecule type" value="Genomic_DNA"/>
</dbReference>
<sequence>MRRRWQVIAACVLALVIPGATGAVGTANAADDCAGMTWTVRDNQWGADPVLVGADDSTNAYEGDTPCDAPLPVLCLEKAGLPLPAGVVPDFYAGWTGGRAKLTPPVPGYALYSRAAADGLCAAQFGAGYRMGEHHDGDGGWGWWALGDLLRTWVAIDDQRANPWDTTTGNAMTWTMVTKEWGRDLVDFSSDVKTDAYAGDTAVTTRLPVLCLRQDGRAAPDGIPFDFYNGWAAGEVGLTPPVRGTALTSRATADALCAARFGAGYRMGEHHDGGGGWGWWAAGDVGRFWVAIDDQPANPWD</sequence>
<gene>
    <name evidence="2" type="ORF">EKG83_29830</name>
</gene>
<reference evidence="3" key="1">
    <citation type="journal article" date="2021" name="Curr. Microbiol.">
        <title>Complete genome of nocamycin-producing strain Saccharothrix syringae NRRL B-16468 reveals the biosynthetic potential for secondary metabolites.</title>
        <authorList>
            <person name="Mo X."/>
            <person name="Yang S."/>
        </authorList>
    </citation>
    <scope>NUCLEOTIDE SEQUENCE [LARGE SCALE GENOMIC DNA]</scope>
    <source>
        <strain evidence="3">ATCC 51364 / DSM 43886 / JCM 6844 / KCTC 9398 / NBRC 14523 / NRRL B-16468 / INA 2240</strain>
    </source>
</reference>
<evidence type="ECO:0008006" key="4">
    <source>
        <dbReference type="Google" id="ProtNLM"/>
    </source>
</evidence>
<keyword evidence="3" id="KW-1185">Reference proteome</keyword>
<proteinExistence type="predicted"/>
<keyword evidence="1" id="KW-0732">Signal</keyword>
<evidence type="ECO:0000313" key="3">
    <source>
        <dbReference type="Proteomes" id="UP000325787"/>
    </source>
</evidence>
<evidence type="ECO:0000256" key="1">
    <source>
        <dbReference type="SAM" id="SignalP"/>
    </source>
</evidence>
<accession>A0A5Q0H4U3</accession>
<dbReference type="KEGG" id="ssyi:EKG83_29830"/>
<dbReference type="AlphaFoldDB" id="A0A5Q0H4U3"/>
<dbReference type="Proteomes" id="UP000325787">
    <property type="component" value="Chromosome"/>
</dbReference>
<feature type="chain" id="PRO_5024940013" description="Secreted protein" evidence="1">
    <location>
        <begin position="30"/>
        <end position="301"/>
    </location>
</feature>
<evidence type="ECO:0000313" key="2">
    <source>
        <dbReference type="EMBL" id="QFZ21023.1"/>
    </source>
</evidence>
<dbReference type="RefSeq" id="WP_153278538.1">
    <property type="nucleotide sequence ID" value="NZ_CP034550.1"/>
</dbReference>
<protein>
    <recommendedName>
        <fullName evidence="4">Secreted protein</fullName>
    </recommendedName>
</protein>
<name>A0A5Q0H4U3_SACSY</name>